<dbReference type="AlphaFoldDB" id="A0AAN8ZZV1"/>
<feature type="compositionally biased region" description="Acidic residues" evidence="3">
    <location>
        <begin position="89"/>
        <end position="102"/>
    </location>
</feature>
<gene>
    <name evidence="5" type="primary">CC2D1A</name>
    <name evidence="5" type="ORF">SK128_007184</name>
</gene>
<feature type="region of interest" description="Disordered" evidence="3">
    <location>
        <begin position="202"/>
        <end position="324"/>
    </location>
</feature>
<dbReference type="Pfam" id="PF21528">
    <property type="entry name" value="CC2D1A-B_DM14"/>
    <property type="match status" value="4"/>
</dbReference>
<evidence type="ECO:0000313" key="6">
    <source>
        <dbReference type="Proteomes" id="UP001381693"/>
    </source>
</evidence>
<feature type="domain" description="C2" evidence="4">
    <location>
        <begin position="700"/>
        <end position="839"/>
    </location>
</feature>
<dbReference type="Gene3D" id="2.60.40.150">
    <property type="entry name" value="C2 domain"/>
    <property type="match status" value="1"/>
</dbReference>
<dbReference type="InterPro" id="IPR035892">
    <property type="entry name" value="C2_domain_sf"/>
</dbReference>
<evidence type="ECO:0000256" key="2">
    <source>
        <dbReference type="SAM" id="Coils"/>
    </source>
</evidence>
<keyword evidence="6" id="KW-1185">Reference proteome</keyword>
<comment type="similarity">
    <text evidence="1">Belongs to the CC2D1 family.</text>
</comment>
<dbReference type="GO" id="GO:0001227">
    <property type="term" value="F:DNA-binding transcription repressor activity, RNA polymerase II-specific"/>
    <property type="evidence" value="ECO:0007669"/>
    <property type="project" value="InterPro"/>
</dbReference>
<accession>A0AAN8ZZV1</accession>
<feature type="region of interest" description="Disordered" evidence="3">
    <location>
        <begin position="382"/>
        <end position="402"/>
    </location>
</feature>
<dbReference type="Proteomes" id="UP001381693">
    <property type="component" value="Unassembled WGS sequence"/>
</dbReference>
<dbReference type="InterPro" id="IPR006608">
    <property type="entry name" value="CC2D1A/B_DM14"/>
</dbReference>
<proteinExistence type="inferred from homology"/>
<dbReference type="PANTHER" id="PTHR13076:SF9">
    <property type="entry name" value="COILED-COIL AND C2 DOMAIN-CONTAINING PROTEIN 1-LIKE"/>
    <property type="match status" value="1"/>
</dbReference>
<feature type="compositionally biased region" description="Pro residues" evidence="3">
    <location>
        <begin position="114"/>
        <end position="131"/>
    </location>
</feature>
<dbReference type="SUPFAM" id="SSF49562">
    <property type="entry name" value="C2 domain (Calcium/lipid-binding domain, CaLB)"/>
    <property type="match status" value="1"/>
</dbReference>
<dbReference type="SMART" id="SM00685">
    <property type="entry name" value="DM14"/>
    <property type="match status" value="4"/>
</dbReference>
<dbReference type="InterPro" id="IPR039725">
    <property type="entry name" value="CC2D1A/B"/>
</dbReference>
<feature type="coiled-coil region" evidence="2">
    <location>
        <begin position="428"/>
        <end position="455"/>
    </location>
</feature>
<feature type="region of interest" description="Disordered" evidence="3">
    <location>
        <begin position="517"/>
        <end position="552"/>
    </location>
</feature>
<feature type="compositionally biased region" description="Low complexity" evidence="3">
    <location>
        <begin position="306"/>
        <end position="323"/>
    </location>
</feature>
<keyword evidence="2" id="KW-0175">Coiled coil</keyword>
<feature type="region of interest" description="Disordered" evidence="3">
    <location>
        <begin position="1"/>
        <end position="25"/>
    </location>
</feature>
<dbReference type="SMART" id="SM00239">
    <property type="entry name" value="C2"/>
    <property type="match status" value="1"/>
</dbReference>
<evidence type="ECO:0000256" key="3">
    <source>
        <dbReference type="SAM" id="MobiDB-lite"/>
    </source>
</evidence>
<comment type="caution">
    <text evidence="5">The sequence shown here is derived from an EMBL/GenBank/DDBJ whole genome shotgun (WGS) entry which is preliminary data.</text>
</comment>
<evidence type="ECO:0000259" key="4">
    <source>
        <dbReference type="PROSITE" id="PS50004"/>
    </source>
</evidence>
<dbReference type="EMBL" id="JAXCGZ010018944">
    <property type="protein sequence ID" value="KAK7067045.1"/>
    <property type="molecule type" value="Genomic_DNA"/>
</dbReference>
<protein>
    <submittedName>
        <fullName evidence="5">Coiled-coil and C2 domain-containing protein 1A</fullName>
    </submittedName>
</protein>
<sequence length="881" mass="96280">MFSGRKNEKSKGGQPRRGGNLSQFGLMEVPDIDGLNLGIGADDEDDGDLEAELLALTGGEGEKKQPRRGKPVVSASALDKMVNECMRDDYDEELSDEEDPELLAELSALGPAEESPPPPAPSRTAPPPPPKPAHDYRNPVPITPRQRPMAGGSNLSALLADRICMYEEAEANAKASGETSRARRFNRGLKTLHQLANALNAGKTINEEDIPPAVVVKGSGQTSGGASPAEENNPPPPEPSQSNDSPSTARAPVPPHVRDPTIPPSAILHDTAFQDPSVKVPQDLPRATPIRQEEKPKAPPLQRMASSSGSRIHRSFSSSGGSSLAHVRHNEYKMAALAAKKQGDKETAIQYMRIMKRLEPLVIAVENGQAVDLNILPGPPGSTLPPLMQRQSSQAAPSVPDPPKCDISATHVEVPSVPGGPSPPSSVLEALEQRLAKYTEQRDKAKNEENARKERMNQRIMKQYQDAIKMHKAGKPVDFDELPTPPGFPPILVGGANPTPAPAGPASAVTTQEDFGGVAAPKQPRPAAPQPLVQEKAPPPAPNVRKAPQSRVEKQLAFLTKRQAQFKQAALEAKKRGEIEQAKEYLRMYKGCDQLIEATRSGLPVDMNTVPVPPQEQISNTSIDFEMVNAEDCVTAPASVSGDVTVIYTKLEEDLIAQIKMCAQTREHFKATGDVASSNRFEQLIVHTKKDLDAVRAAFKRGDTPPRFHYENRSFNIVQCNTDLNDSDCEVIVVRGVNFNVDNPKDVDTYLKIEFPYPSENPPQDRSYVVKDTNNPEYNHKTVFSIDRKSRALARVFKRHGVKVQVIAKGGWFHRDTMIGTVKVPLVTLETKCTLHDSFDLTDERKKMVGGKLEIKIRVRNPIVAKQLEKVTEKWLVIDGF</sequence>
<feature type="compositionally biased region" description="Low complexity" evidence="3">
    <location>
        <begin position="103"/>
        <end position="113"/>
    </location>
</feature>
<reference evidence="5 6" key="1">
    <citation type="submission" date="2023-11" db="EMBL/GenBank/DDBJ databases">
        <title>Halocaridina rubra genome assembly.</title>
        <authorList>
            <person name="Smith C."/>
        </authorList>
    </citation>
    <scope>NUCLEOTIDE SEQUENCE [LARGE SCALE GENOMIC DNA]</scope>
    <source>
        <strain evidence="5">EP-1</strain>
        <tissue evidence="5">Whole</tissue>
    </source>
</reference>
<dbReference type="PROSITE" id="PS50004">
    <property type="entry name" value="C2"/>
    <property type="match status" value="1"/>
</dbReference>
<name>A0AAN8ZZV1_HALRR</name>
<feature type="region of interest" description="Disordered" evidence="3">
    <location>
        <begin position="50"/>
        <end position="154"/>
    </location>
</feature>
<evidence type="ECO:0000313" key="5">
    <source>
        <dbReference type="EMBL" id="KAK7067045.1"/>
    </source>
</evidence>
<dbReference type="Pfam" id="PF00168">
    <property type="entry name" value="C2"/>
    <property type="match status" value="1"/>
</dbReference>
<dbReference type="InterPro" id="IPR000008">
    <property type="entry name" value="C2_dom"/>
</dbReference>
<evidence type="ECO:0000256" key="1">
    <source>
        <dbReference type="ARBA" id="ARBA00010672"/>
    </source>
</evidence>
<organism evidence="5 6">
    <name type="scientific">Halocaridina rubra</name>
    <name type="common">Hawaiian red shrimp</name>
    <dbReference type="NCBI Taxonomy" id="373956"/>
    <lineage>
        <taxon>Eukaryota</taxon>
        <taxon>Metazoa</taxon>
        <taxon>Ecdysozoa</taxon>
        <taxon>Arthropoda</taxon>
        <taxon>Crustacea</taxon>
        <taxon>Multicrustacea</taxon>
        <taxon>Malacostraca</taxon>
        <taxon>Eumalacostraca</taxon>
        <taxon>Eucarida</taxon>
        <taxon>Decapoda</taxon>
        <taxon>Pleocyemata</taxon>
        <taxon>Caridea</taxon>
        <taxon>Atyoidea</taxon>
        <taxon>Atyidae</taxon>
        <taxon>Halocaridina</taxon>
    </lineage>
</organism>
<feature type="compositionally biased region" description="Basic and acidic residues" evidence="3">
    <location>
        <begin position="1"/>
        <end position="11"/>
    </location>
</feature>
<dbReference type="PANTHER" id="PTHR13076">
    <property type="entry name" value="COILED-COIL AND C2 DOMAIN-CONTAINING PROTEIN 1-LIKE"/>
    <property type="match status" value="1"/>
</dbReference>